<name>A0A645JGL2_9ZZZZ</name>
<accession>A0A645JGL2</accession>
<dbReference type="PANTHER" id="PTHR37814:SF1">
    <property type="entry name" value="MEMBRANE PROTEIN"/>
    <property type="match status" value="1"/>
</dbReference>
<organism evidence="2">
    <name type="scientific">bioreactor metagenome</name>
    <dbReference type="NCBI Taxonomy" id="1076179"/>
    <lineage>
        <taxon>unclassified sequences</taxon>
        <taxon>metagenomes</taxon>
        <taxon>ecological metagenomes</taxon>
    </lineage>
</organism>
<dbReference type="InterPro" id="IPR038728">
    <property type="entry name" value="YkvI-like"/>
</dbReference>
<keyword evidence="1" id="KW-1133">Transmembrane helix</keyword>
<dbReference type="EMBL" id="VSSQ01141398">
    <property type="protein sequence ID" value="MPN62815.1"/>
    <property type="molecule type" value="Genomic_DNA"/>
</dbReference>
<reference evidence="2" key="1">
    <citation type="submission" date="2019-08" db="EMBL/GenBank/DDBJ databases">
        <authorList>
            <person name="Kucharzyk K."/>
            <person name="Murdoch R.W."/>
            <person name="Higgins S."/>
            <person name="Loffler F."/>
        </authorList>
    </citation>
    <scope>NUCLEOTIDE SEQUENCE</scope>
</reference>
<protein>
    <submittedName>
        <fullName evidence="2">Uncharacterized protein</fullName>
    </submittedName>
</protein>
<evidence type="ECO:0000256" key="1">
    <source>
        <dbReference type="SAM" id="Phobius"/>
    </source>
</evidence>
<keyword evidence="1" id="KW-0812">Transmembrane</keyword>
<gene>
    <name evidence="2" type="ORF">SDC9_210568</name>
</gene>
<feature type="transmembrane region" description="Helical" evidence="1">
    <location>
        <begin position="91"/>
        <end position="109"/>
    </location>
</feature>
<dbReference type="PANTHER" id="PTHR37814">
    <property type="entry name" value="CONSERVED MEMBRANE PROTEIN"/>
    <property type="match status" value="1"/>
</dbReference>
<evidence type="ECO:0000313" key="2">
    <source>
        <dbReference type="EMBL" id="MPN62815.1"/>
    </source>
</evidence>
<proteinExistence type="predicted"/>
<sequence length="120" mass="13357">MFSATFTNIEVLSQQMIPNLYIANSISTILGYAFILVIFLGIYSSCVPSMFALCVSFRKEKTHDYNVFATVLVTVSVLCSLLLPFDKLLGLVYGAYGVIGGVFVLFIIAKQYQEKKAKYN</sequence>
<keyword evidence="1" id="KW-0472">Membrane</keyword>
<feature type="transmembrane region" description="Helical" evidence="1">
    <location>
        <begin position="29"/>
        <end position="53"/>
    </location>
</feature>
<comment type="caution">
    <text evidence="2">The sequence shown here is derived from an EMBL/GenBank/DDBJ whole genome shotgun (WGS) entry which is preliminary data.</text>
</comment>
<dbReference type="AlphaFoldDB" id="A0A645JGL2"/>
<feature type="transmembrane region" description="Helical" evidence="1">
    <location>
        <begin position="65"/>
        <end position="85"/>
    </location>
</feature>